<reference evidence="3" key="1">
    <citation type="journal article" date="2019" name="Int. J. Syst. Evol. Microbiol.">
        <title>The Global Catalogue of Microorganisms (GCM) 10K type strain sequencing project: providing services to taxonomists for standard genome sequencing and annotation.</title>
        <authorList>
            <consortium name="The Broad Institute Genomics Platform"/>
            <consortium name="The Broad Institute Genome Sequencing Center for Infectious Disease"/>
            <person name="Wu L."/>
            <person name="Ma J."/>
        </authorList>
    </citation>
    <scope>NUCLEOTIDE SEQUENCE [LARGE SCALE GENOMIC DNA]</scope>
    <source>
        <strain evidence="3">KCTC 12861</strain>
    </source>
</reference>
<evidence type="ECO:0000313" key="2">
    <source>
        <dbReference type="EMBL" id="GHB37722.1"/>
    </source>
</evidence>
<keyword evidence="1" id="KW-1133">Transmembrane helix</keyword>
<feature type="transmembrane region" description="Helical" evidence="1">
    <location>
        <begin position="6"/>
        <end position="27"/>
    </location>
</feature>
<organism evidence="2 3">
    <name type="scientific">Pseudovibrio japonicus</name>
    <dbReference type="NCBI Taxonomy" id="366534"/>
    <lineage>
        <taxon>Bacteria</taxon>
        <taxon>Pseudomonadati</taxon>
        <taxon>Pseudomonadota</taxon>
        <taxon>Alphaproteobacteria</taxon>
        <taxon>Hyphomicrobiales</taxon>
        <taxon>Stappiaceae</taxon>
        <taxon>Pseudovibrio</taxon>
    </lineage>
</organism>
<name>A0ABQ3EHP5_9HYPH</name>
<sequence>MVSLFWRVIGVVLLAWVVWGLYEGYTFLYDVIYKSADPVMYWIGLALWSALGLSCFFSSTNQE</sequence>
<comment type="caution">
    <text evidence="2">The sequence shown here is derived from an EMBL/GenBank/DDBJ whole genome shotgun (WGS) entry which is preliminary data.</text>
</comment>
<keyword evidence="1" id="KW-0812">Transmembrane</keyword>
<dbReference type="Proteomes" id="UP000637980">
    <property type="component" value="Unassembled WGS sequence"/>
</dbReference>
<evidence type="ECO:0000256" key="1">
    <source>
        <dbReference type="SAM" id="Phobius"/>
    </source>
</evidence>
<keyword evidence="1" id="KW-0472">Membrane</keyword>
<feature type="transmembrane region" description="Helical" evidence="1">
    <location>
        <begin position="39"/>
        <end position="59"/>
    </location>
</feature>
<dbReference type="EMBL" id="BMXE01000005">
    <property type="protein sequence ID" value="GHB37722.1"/>
    <property type="molecule type" value="Genomic_DNA"/>
</dbReference>
<protein>
    <submittedName>
        <fullName evidence="2">Uncharacterized protein</fullName>
    </submittedName>
</protein>
<gene>
    <name evidence="2" type="ORF">GCM10007094_28810</name>
</gene>
<accession>A0ABQ3EHP5</accession>
<dbReference type="RefSeq" id="WP_194539864.1">
    <property type="nucleotide sequence ID" value="NZ_BMXE01000005.1"/>
</dbReference>
<keyword evidence="3" id="KW-1185">Reference proteome</keyword>
<proteinExistence type="predicted"/>
<evidence type="ECO:0000313" key="3">
    <source>
        <dbReference type="Proteomes" id="UP000637980"/>
    </source>
</evidence>